<proteinExistence type="inferred from homology"/>
<reference evidence="3 4" key="1">
    <citation type="submission" date="2020-08" db="EMBL/GenBank/DDBJ databases">
        <title>Croceimicrobium hydrocarbonivorans gen. nov., sp. nov., a novel marine bacterium isolated from a bacterial consortium that degrades polyethylene terephthalate.</title>
        <authorList>
            <person name="Liu R."/>
        </authorList>
    </citation>
    <scope>NUCLEOTIDE SEQUENCE [LARGE SCALE GENOMIC DNA]</scope>
    <source>
        <strain evidence="3 4">A20-9</strain>
    </source>
</reference>
<dbReference type="EMBL" id="CP060139">
    <property type="protein sequence ID" value="QNR23886.1"/>
    <property type="molecule type" value="Genomic_DNA"/>
</dbReference>
<dbReference type="RefSeq" id="WP_210758422.1">
    <property type="nucleotide sequence ID" value="NZ_CP060139.1"/>
</dbReference>
<dbReference type="InterPro" id="IPR023393">
    <property type="entry name" value="START-like_dom_sf"/>
</dbReference>
<organism evidence="3 4">
    <name type="scientific">Croceimicrobium hydrocarbonivorans</name>
    <dbReference type="NCBI Taxonomy" id="2761580"/>
    <lineage>
        <taxon>Bacteria</taxon>
        <taxon>Pseudomonadati</taxon>
        <taxon>Bacteroidota</taxon>
        <taxon>Flavobacteriia</taxon>
        <taxon>Flavobacteriales</taxon>
        <taxon>Owenweeksiaceae</taxon>
        <taxon>Croceimicrobium</taxon>
    </lineage>
</organism>
<evidence type="ECO:0000259" key="2">
    <source>
        <dbReference type="Pfam" id="PF08327"/>
    </source>
</evidence>
<dbReference type="Gene3D" id="3.30.530.20">
    <property type="match status" value="1"/>
</dbReference>
<dbReference type="Pfam" id="PF08327">
    <property type="entry name" value="AHSA1"/>
    <property type="match status" value="1"/>
</dbReference>
<evidence type="ECO:0000256" key="1">
    <source>
        <dbReference type="ARBA" id="ARBA00006817"/>
    </source>
</evidence>
<gene>
    <name evidence="3" type="ORF">H4K34_16140</name>
</gene>
<dbReference type="Proteomes" id="UP000516305">
    <property type="component" value="Chromosome"/>
</dbReference>
<dbReference type="SUPFAM" id="SSF55961">
    <property type="entry name" value="Bet v1-like"/>
    <property type="match status" value="1"/>
</dbReference>
<dbReference type="KEGG" id="chyd:H4K34_16140"/>
<sequence length="132" mass="15662">MKESVELRMIFPVGVEELFDSWLDGPRHTAMTGSPATASDEPGFEFRAWEDYIRGRNLEIVPYRKIVQSWRTTDFYPEDEDSRVELYFKSVEGGTELHLLHTHIPEGQTQYLQGWQEFYFKPMQAYFSERKK</sequence>
<evidence type="ECO:0000313" key="4">
    <source>
        <dbReference type="Proteomes" id="UP000516305"/>
    </source>
</evidence>
<feature type="domain" description="Activator of Hsp90 ATPase homologue 1/2-like C-terminal" evidence="2">
    <location>
        <begin position="15"/>
        <end position="127"/>
    </location>
</feature>
<dbReference type="AlphaFoldDB" id="A0A7H0VDT8"/>
<comment type="similarity">
    <text evidence="1">Belongs to the AHA1 family.</text>
</comment>
<evidence type="ECO:0000313" key="3">
    <source>
        <dbReference type="EMBL" id="QNR23886.1"/>
    </source>
</evidence>
<dbReference type="InterPro" id="IPR013538">
    <property type="entry name" value="ASHA1/2-like_C"/>
</dbReference>
<name>A0A7H0VDT8_9FLAO</name>
<accession>A0A7H0VDT8</accession>
<protein>
    <submittedName>
        <fullName evidence="3">SRPBCC domain-containing protein</fullName>
    </submittedName>
</protein>
<keyword evidence="4" id="KW-1185">Reference proteome</keyword>